<dbReference type="HOGENOM" id="CLU_2210712_0_0_1"/>
<dbReference type="EMBL" id="GL891302">
    <property type="protein sequence ID" value="EGO60819.1"/>
    <property type="molecule type" value="Genomic_DNA"/>
</dbReference>
<protein>
    <submittedName>
        <fullName evidence="2">Uncharacterized protein</fullName>
    </submittedName>
</protein>
<organism evidence="2 3">
    <name type="scientific">Neurospora tetrasperma (strain FGSC 2508 / ATCC MYA-4615 / P0657)</name>
    <dbReference type="NCBI Taxonomy" id="510951"/>
    <lineage>
        <taxon>Eukaryota</taxon>
        <taxon>Fungi</taxon>
        <taxon>Dikarya</taxon>
        <taxon>Ascomycota</taxon>
        <taxon>Pezizomycotina</taxon>
        <taxon>Sordariomycetes</taxon>
        <taxon>Sordariomycetidae</taxon>
        <taxon>Sordariales</taxon>
        <taxon>Sordariaceae</taxon>
        <taxon>Neurospora</taxon>
    </lineage>
</organism>
<dbReference type="GeneID" id="20822334"/>
<evidence type="ECO:0000313" key="2">
    <source>
        <dbReference type="EMBL" id="EGO60819.1"/>
    </source>
</evidence>
<keyword evidence="1" id="KW-0472">Membrane</keyword>
<feature type="transmembrane region" description="Helical" evidence="1">
    <location>
        <begin position="12"/>
        <end position="36"/>
    </location>
</feature>
<sequence>MDSFAISDLEVQFYYLLACLLSFIKKLFVAFAAYGLQSPSKLFSKFRELNSWFNAAKKQQFLERIDIPKRRRRRRRFGLSKVRRRVVNVIFPIKMRLLLSPDREQFG</sequence>
<dbReference type="AlphaFoldDB" id="F8MEI8"/>
<evidence type="ECO:0000313" key="3">
    <source>
        <dbReference type="Proteomes" id="UP000008065"/>
    </source>
</evidence>
<dbReference type="Proteomes" id="UP000008065">
    <property type="component" value="Unassembled WGS sequence"/>
</dbReference>
<keyword evidence="1" id="KW-1133">Transmembrane helix</keyword>
<keyword evidence="3" id="KW-1185">Reference proteome</keyword>
<gene>
    <name evidence="2" type="ORF">NEUTE1DRAFT_107400</name>
</gene>
<accession>F8MEI8</accession>
<reference evidence="3" key="1">
    <citation type="journal article" date="2011" name="Genetics">
        <title>Massive changes in genome architecture accompany the transition to self-fertility in the filamentous fungus Neurospora tetrasperma.</title>
        <authorList>
            <person name="Ellison C.E."/>
            <person name="Stajich J.E."/>
            <person name="Jacobson D.J."/>
            <person name="Natvig D.O."/>
            <person name="Lapidus A."/>
            <person name="Foster B."/>
            <person name="Aerts A."/>
            <person name="Riley R."/>
            <person name="Lindquist E.A."/>
            <person name="Grigoriev I.V."/>
            <person name="Taylor J.W."/>
        </authorList>
    </citation>
    <scope>NUCLEOTIDE SEQUENCE [LARGE SCALE GENOMIC DNA]</scope>
    <source>
        <strain evidence="3">FGSC 2508 / P0657</strain>
    </source>
</reference>
<keyword evidence="1" id="KW-0812">Transmembrane</keyword>
<dbReference type="VEuPathDB" id="FungiDB:NEUTE1DRAFT_107400"/>
<name>F8MEI8_NEUT8</name>
<dbReference type="RefSeq" id="XP_009848014.1">
    <property type="nucleotide sequence ID" value="XM_009849712.1"/>
</dbReference>
<proteinExistence type="predicted"/>
<dbReference type="KEGG" id="nte:NEUTE1DRAFT107400"/>
<evidence type="ECO:0000256" key="1">
    <source>
        <dbReference type="SAM" id="Phobius"/>
    </source>
</evidence>